<dbReference type="Pfam" id="PF00497">
    <property type="entry name" value="SBP_bac_3"/>
    <property type="match status" value="1"/>
</dbReference>
<proteinExistence type="predicted"/>
<accession>A0A239WG54</accession>
<evidence type="ECO:0000256" key="1">
    <source>
        <dbReference type="ARBA" id="ARBA00022729"/>
    </source>
</evidence>
<dbReference type="SMART" id="SM00062">
    <property type="entry name" value="PBPb"/>
    <property type="match status" value="1"/>
</dbReference>
<dbReference type="KEGG" id="cgrn:4412665_00919"/>
<sequence length="310" mass="32209">MNVTKLALAIPAAVVSLSLALTGCTHASEESASDGGSDTSDNAKIIDAMDKDEDIAKMVPAKIANRGTLSSGMAANYAPAEFIDSDGSTIIGFDIDYLKAMSKLMGLELTTANTAFPSLLPALGTKYDLSASTFTITDERLTQVNMVSYFKAGFSMAVQKGNPQNVSPDDLCGHKVAVQTGTAQETDAQQKNKKCAADGKKPIDLLSYPSQADATTNVAGGKADVLFADSVITSYAISKNDALEALGGVTDASQFGVATAKNDDGLSKAVQAATQKLIDDGTMKKLLANWGNESGMIDKAELNPRSGSQS</sequence>
<evidence type="ECO:0000256" key="2">
    <source>
        <dbReference type="SAM" id="SignalP"/>
    </source>
</evidence>
<feature type="domain" description="Solute-binding protein family 3/N-terminal" evidence="3">
    <location>
        <begin position="68"/>
        <end position="294"/>
    </location>
</feature>
<dbReference type="PROSITE" id="PS51257">
    <property type="entry name" value="PROKAR_LIPOPROTEIN"/>
    <property type="match status" value="1"/>
</dbReference>
<dbReference type="PANTHER" id="PTHR35936">
    <property type="entry name" value="MEMBRANE-BOUND LYTIC MUREIN TRANSGLYCOSYLASE F"/>
    <property type="match status" value="1"/>
</dbReference>
<keyword evidence="1 2" id="KW-0732">Signal</keyword>
<dbReference type="InterPro" id="IPR001638">
    <property type="entry name" value="Solute-binding_3/MltF_N"/>
</dbReference>
<dbReference type="RefSeq" id="WP_021104535.1">
    <property type="nucleotide sequence ID" value="NZ_JAWFFS010000096.1"/>
</dbReference>
<evidence type="ECO:0000259" key="3">
    <source>
        <dbReference type="SMART" id="SM00062"/>
    </source>
</evidence>
<feature type="chain" id="PRO_5011287560" evidence="2">
    <location>
        <begin position="28"/>
        <end position="310"/>
    </location>
</feature>
<feature type="signal peptide" evidence="2">
    <location>
        <begin position="1"/>
        <end position="27"/>
    </location>
</feature>
<dbReference type="AlphaFoldDB" id="A0A239WG54"/>
<name>A0A239WG54_9ACTN</name>
<gene>
    <name evidence="4" type="primary">glnH</name>
    <name evidence="4" type="ORF">SAMEA4412665_00919</name>
</gene>
<dbReference type="PANTHER" id="PTHR35936:SF17">
    <property type="entry name" value="ARGININE-BINDING EXTRACELLULAR PROTEIN ARTP"/>
    <property type="match status" value="1"/>
</dbReference>
<dbReference type="EMBL" id="LT906441">
    <property type="protein sequence ID" value="SNV33199.1"/>
    <property type="molecule type" value="Genomic_DNA"/>
</dbReference>
<evidence type="ECO:0000313" key="4">
    <source>
        <dbReference type="EMBL" id="SNV33199.1"/>
    </source>
</evidence>
<dbReference type="Gene3D" id="3.40.190.10">
    <property type="entry name" value="Periplasmic binding protein-like II"/>
    <property type="match status" value="2"/>
</dbReference>
<reference evidence="4 5" key="1">
    <citation type="submission" date="2017-06" db="EMBL/GenBank/DDBJ databases">
        <authorList>
            <consortium name="Pathogen Informatics"/>
        </authorList>
    </citation>
    <scope>NUCLEOTIDE SEQUENCE [LARGE SCALE GENOMIC DNA]</scope>
    <source>
        <strain evidence="4 5">NCTC11865</strain>
    </source>
</reference>
<dbReference type="Proteomes" id="UP000215332">
    <property type="component" value="Chromosome 1"/>
</dbReference>
<dbReference type="CDD" id="cd01004">
    <property type="entry name" value="PBP2_MidA_like"/>
    <property type="match status" value="1"/>
</dbReference>
<protein>
    <submittedName>
        <fullName evidence="4">Glutamine-binding periplasmic protein</fullName>
    </submittedName>
</protein>
<evidence type="ECO:0000313" key="5">
    <source>
        <dbReference type="Proteomes" id="UP000215332"/>
    </source>
</evidence>
<dbReference type="SUPFAM" id="SSF53850">
    <property type="entry name" value="Periplasmic binding protein-like II"/>
    <property type="match status" value="1"/>
</dbReference>
<dbReference type="eggNOG" id="COG0834">
    <property type="taxonomic scope" value="Bacteria"/>
</dbReference>
<organism evidence="4 5">
    <name type="scientific">Cutibacterium granulosum</name>
    <dbReference type="NCBI Taxonomy" id="33011"/>
    <lineage>
        <taxon>Bacteria</taxon>
        <taxon>Bacillati</taxon>
        <taxon>Actinomycetota</taxon>
        <taxon>Actinomycetes</taxon>
        <taxon>Propionibacteriales</taxon>
        <taxon>Propionibacteriaceae</taxon>
        <taxon>Cutibacterium</taxon>
    </lineage>
</organism>